<evidence type="ECO:0000256" key="2">
    <source>
        <dbReference type="PIRNR" id="PIRNR038934"/>
    </source>
</evidence>
<dbReference type="SUPFAM" id="SSF52833">
    <property type="entry name" value="Thioredoxin-like"/>
    <property type="match status" value="1"/>
</dbReference>
<name>A0ABT5IVB6_9NEIS</name>
<comment type="caution">
    <text evidence="3">The sequence shown here is derived from an EMBL/GenBank/DDBJ whole genome shotgun (WGS) entry which is preliminary data.</text>
</comment>
<comment type="similarity">
    <text evidence="1 2">Belongs to the HupG/HyaE family.</text>
</comment>
<dbReference type="Proteomes" id="UP001219956">
    <property type="component" value="Unassembled WGS sequence"/>
</dbReference>
<dbReference type="InterPro" id="IPR010893">
    <property type="entry name" value="NiFe-hyd_mat_HyaE"/>
</dbReference>
<evidence type="ECO:0000256" key="1">
    <source>
        <dbReference type="ARBA" id="ARBA00009004"/>
    </source>
</evidence>
<evidence type="ECO:0000313" key="4">
    <source>
        <dbReference type="Proteomes" id="UP001219956"/>
    </source>
</evidence>
<accession>A0ABT5IVB6</accession>
<protein>
    <recommendedName>
        <fullName evidence="2">Hydrogenase expression/formation protein</fullName>
    </recommendedName>
</protein>
<keyword evidence="4" id="KW-1185">Reference proteome</keyword>
<gene>
    <name evidence="3" type="ORF">PQU95_04410</name>
</gene>
<evidence type="ECO:0000313" key="3">
    <source>
        <dbReference type="EMBL" id="MDC7716458.1"/>
    </source>
</evidence>
<organism evidence="3 4">
    <name type="scientific">Vogesella aquatica</name>
    <dbReference type="NCBI Taxonomy" id="2984206"/>
    <lineage>
        <taxon>Bacteria</taxon>
        <taxon>Pseudomonadati</taxon>
        <taxon>Pseudomonadota</taxon>
        <taxon>Betaproteobacteria</taxon>
        <taxon>Neisseriales</taxon>
        <taxon>Chromobacteriaceae</taxon>
        <taxon>Vogesella</taxon>
    </lineage>
</organism>
<proteinExistence type="inferred from homology"/>
<dbReference type="Gene3D" id="3.40.30.10">
    <property type="entry name" value="Glutaredoxin"/>
    <property type="match status" value="1"/>
</dbReference>
<reference evidence="3 4" key="1">
    <citation type="submission" date="2023-01" db="EMBL/GenBank/DDBJ databases">
        <title>Novel species of the genus Vogesella isolated from rivers.</title>
        <authorList>
            <person name="Lu H."/>
        </authorList>
    </citation>
    <scope>NUCLEOTIDE SEQUENCE [LARGE SCALE GENOMIC DNA]</scope>
    <source>
        <strain evidence="3 4">DC21W</strain>
    </source>
</reference>
<dbReference type="PIRSF" id="PIRSF038934">
    <property type="entry name" value="HyaE_HupG"/>
    <property type="match status" value="1"/>
</dbReference>
<dbReference type="RefSeq" id="WP_272750869.1">
    <property type="nucleotide sequence ID" value="NZ_JAQQLF010000005.1"/>
</dbReference>
<sequence length="148" mass="15618">MQSYIPTFDSVAARLAALGYSQADAANLDTLAAAHPQLVLMLNADPHQHPEVADNAIIVPEVLKSLPGAAPHVCWADPAASRTLASRFGVLKYPALVFLRGGQYTGVIVGLMDWPDVVHRFTELLAAPARRPPSVGIPVTSPTSGACQ</sequence>
<dbReference type="Pfam" id="PF07449">
    <property type="entry name" value="HyaE"/>
    <property type="match status" value="1"/>
</dbReference>
<dbReference type="InterPro" id="IPR036249">
    <property type="entry name" value="Thioredoxin-like_sf"/>
</dbReference>
<dbReference type="EMBL" id="JAQQLF010000005">
    <property type="protein sequence ID" value="MDC7716458.1"/>
    <property type="molecule type" value="Genomic_DNA"/>
</dbReference>